<proteinExistence type="predicted"/>
<evidence type="ECO:0000313" key="3">
    <source>
        <dbReference type="Proteomes" id="UP000516260"/>
    </source>
</evidence>
<evidence type="ECO:0000313" key="2">
    <source>
        <dbReference type="EMBL" id="TNM87840.1"/>
    </source>
</evidence>
<dbReference type="EMBL" id="SWLE01000019">
    <property type="protein sequence ID" value="TNM87840.1"/>
    <property type="molecule type" value="Genomic_DNA"/>
</dbReference>
<dbReference type="Proteomes" id="UP000516260">
    <property type="component" value="Chromosome 6"/>
</dbReference>
<reference evidence="2 3" key="1">
    <citation type="submission" date="2019-04" db="EMBL/GenBank/DDBJ databases">
        <title>The sequence and de novo assembly of Takifugu bimaculatus genome using PacBio and Hi-C technologies.</title>
        <authorList>
            <person name="Xu P."/>
            <person name="Liu B."/>
            <person name="Zhou Z."/>
        </authorList>
    </citation>
    <scope>NUCLEOTIDE SEQUENCE [LARGE SCALE GENOMIC DNA]</scope>
    <source>
        <strain evidence="2">TB-2018</strain>
        <tissue evidence="2">Muscle</tissue>
    </source>
</reference>
<organism evidence="2 3">
    <name type="scientific">Takifugu bimaculatus</name>
    <dbReference type="NCBI Taxonomy" id="433685"/>
    <lineage>
        <taxon>Eukaryota</taxon>
        <taxon>Metazoa</taxon>
        <taxon>Chordata</taxon>
        <taxon>Craniata</taxon>
        <taxon>Vertebrata</taxon>
        <taxon>Euteleostomi</taxon>
        <taxon>Actinopterygii</taxon>
        <taxon>Neopterygii</taxon>
        <taxon>Teleostei</taxon>
        <taxon>Neoteleostei</taxon>
        <taxon>Acanthomorphata</taxon>
        <taxon>Eupercaria</taxon>
        <taxon>Tetraodontiformes</taxon>
        <taxon>Tetradontoidea</taxon>
        <taxon>Tetraodontidae</taxon>
        <taxon>Takifugu</taxon>
    </lineage>
</organism>
<feature type="region of interest" description="Disordered" evidence="1">
    <location>
        <begin position="62"/>
        <end position="108"/>
    </location>
</feature>
<keyword evidence="3" id="KW-1185">Reference proteome</keyword>
<comment type="caution">
    <text evidence="2">The sequence shown here is derived from an EMBL/GenBank/DDBJ whole genome shotgun (WGS) entry which is preliminary data.</text>
</comment>
<name>A0A4Z2B9Y5_9TELE</name>
<protein>
    <submittedName>
        <fullName evidence="2">Uncharacterized protein</fullName>
    </submittedName>
</protein>
<feature type="compositionally biased region" description="Polar residues" evidence="1">
    <location>
        <begin position="64"/>
        <end position="79"/>
    </location>
</feature>
<accession>A0A4Z2B9Y5</accession>
<dbReference type="AlphaFoldDB" id="A0A4Z2B9Y5"/>
<gene>
    <name evidence="2" type="ORF">fugu_006061</name>
</gene>
<evidence type="ECO:0000256" key="1">
    <source>
        <dbReference type="SAM" id="MobiDB-lite"/>
    </source>
</evidence>
<feature type="compositionally biased region" description="Basic and acidic residues" evidence="1">
    <location>
        <begin position="86"/>
        <end position="98"/>
    </location>
</feature>
<sequence>MAESTKTPPTEEHTSTCGTRVCNSSLNLNLKASNNVHSSHLIGDPQETDICRVGLTQKLGSPLELSSGQQQYKTPTGSQAGLEGSCNRDRGPVLHRMEASGPHLSAGL</sequence>